<dbReference type="PANTHER" id="PTHR46775:SF1">
    <property type="entry name" value="FLOCCULATION PROTEIN (DUF1296)"/>
    <property type="match status" value="1"/>
</dbReference>
<protein>
    <recommendedName>
        <fullName evidence="2">GBF-interacting protein 1 N-terminal domain-containing protein</fullName>
    </recommendedName>
</protein>
<sequence>MSGGLHHSGGASIPSSVRKMIQNIKEIAGNHHDDEIYAMLKECNMDPNETTQKLLLQDTFHEVRRKRDKRKENLNNTDSGDSRWRPGLQGRGGRSGKGGYSPRYPSHDAGGGRNFNAGKENGAIQGANKGPVPISVSASSQTAETKADASVSSSKPELANGPASIPYASPESGRVSQETGGTSGAPPSRESSHGDTHGLAPQSSDKYSPFPASVSGVYSSASDPVLLPSLDYRIPGALGTIKREVGSQRIAVDPNNAVHESKLVPSSFAIPLQINQLVSHDVADSELSTSMSEKVSPEIGSAFFHGTAQSKSQGIERNHLPESTPVVSSSSNPGSSVGRPPSNYGARSQQQLNGSQKAVGPSKEWKPKPTNPNPTAPGSGSLGATNADPSLSVEGHQSQSSSDNARLEEANLKLQKKMEELQVSDDQHVIIPNHLQVPEAERTGLSFGSFEPSFGVGNIFVNDHDSDKSSSPLSESSQGIEEPQEEPPLSISNAAPTGTEGNYMEHSQSPGRAPEMLSSGETDVSQNVGAVQQSDASKPDVVLAPGGPQYSVVQNGPNFSSFGLMPPMLGSQFASFESGEPQARDVSRLPGFIVQQPFDPATSYYTPFYRPGADGDARFAPFLAPGTATKFNGNIAVLSTQSGPSSQESANSMVVSSAGPTPLATQAAGVMQSSIAVTQQPVPVFRQPAGVHISHYPSNYLPYNQYFSPVYVPPPTIHHFLSNTPFPQQPPSGSSYPPPQAGATVKYSLSQYKPGSNSGNSTHIGMPAGYGNFGGVPSGYSASAAATSGNSASNEELGGSQYKENNVYITGQQGEGSAMWFPAPGRDISTLQASSFYSLPQAGQHVTFGPTQAGLAGLYHPGPPAMAAPTAHPLMQQAQTMAGPVGPVGPQAGVYQNAQRPQVNWANNY</sequence>
<dbReference type="OrthoDB" id="753279at2759"/>
<feature type="domain" description="GBF-interacting protein 1 N-terminal" evidence="2">
    <location>
        <begin position="13"/>
        <end position="72"/>
    </location>
</feature>
<dbReference type="GO" id="GO:0003729">
    <property type="term" value="F:mRNA binding"/>
    <property type="evidence" value="ECO:0007669"/>
    <property type="project" value="EnsemblPlants"/>
</dbReference>
<dbReference type="InterPro" id="IPR009060">
    <property type="entry name" value="UBA-like_sf"/>
</dbReference>
<dbReference type="GO" id="GO:0009408">
    <property type="term" value="P:response to heat"/>
    <property type="evidence" value="ECO:0007669"/>
    <property type="project" value="EnsemblPlants"/>
</dbReference>
<feature type="compositionally biased region" description="Polar residues" evidence="1">
    <location>
        <begin position="136"/>
        <end position="155"/>
    </location>
</feature>
<evidence type="ECO:0000313" key="4">
    <source>
        <dbReference type="Proteomes" id="UP000017836"/>
    </source>
</evidence>
<dbReference type="EMBL" id="KI392075">
    <property type="protein sequence ID" value="ERN19206.1"/>
    <property type="molecule type" value="Genomic_DNA"/>
</dbReference>
<keyword evidence="4" id="KW-1185">Reference proteome</keyword>
<feature type="compositionally biased region" description="Polar residues" evidence="1">
    <location>
        <begin position="345"/>
        <end position="356"/>
    </location>
</feature>
<dbReference type="Proteomes" id="UP000017836">
    <property type="component" value="Unassembled WGS sequence"/>
</dbReference>
<dbReference type="KEGG" id="atr:18447583"/>
<feature type="compositionally biased region" description="Polar residues" evidence="1">
    <location>
        <begin position="490"/>
        <end position="510"/>
    </location>
</feature>
<organism evidence="3 4">
    <name type="scientific">Amborella trichopoda</name>
    <dbReference type="NCBI Taxonomy" id="13333"/>
    <lineage>
        <taxon>Eukaryota</taxon>
        <taxon>Viridiplantae</taxon>
        <taxon>Streptophyta</taxon>
        <taxon>Embryophyta</taxon>
        <taxon>Tracheophyta</taxon>
        <taxon>Spermatophyta</taxon>
        <taxon>Magnoliopsida</taxon>
        <taxon>Amborellales</taxon>
        <taxon>Amborellaceae</taxon>
        <taxon>Amborella</taxon>
    </lineage>
</organism>
<feature type="compositionally biased region" description="Polar residues" evidence="1">
    <location>
        <begin position="376"/>
        <end position="404"/>
    </location>
</feature>
<feature type="compositionally biased region" description="Polar residues" evidence="1">
    <location>
        <begin position="519"/>
        <end position="536"/>
    </location>
</feature>
<accession>U5D0R9</accession>
<feature type="region of interest" description="Disordered" evidence="1">
    <location>
        <begin position="320"/>
        <end position="405"/>
    </location>
</feature>
<dbReference type="InterPro" id="IPR009719">
    <property type="entry name" value="GIP1_N"/>
</dbReference>
<feature type="compositionally biased region" description="Low complexity" evidence="1">
    <location>
        <begin position="321"/>
        <end position="342"/>
    </location>
</feature>
<feature type="region of interest" description="Disordered" evidence="1">
    <location>
        <begin position="461"/>
        <end position="538"/>
    </location>
</feature>
<dbReference type="GO" id="GO:0051082">
    <property type="term" value="F:unfolded protein binding"/>
    <property type="evidence" value="ECO:0000318"/>
    <property type="project" value="GO_Central"/>
</dbReference>
<dbReference type="HOGENOM" id="CLU_018374_0_0_1"/>
<dbReference type="SUPFAM" id="SSF46934">
    <property type="entry name" value="UBA-like"/>
    <property type="match status" value="1"/>
</dbReference>
<evidence type="ECO:0000256" key="1">
    <source>
        <dbReference type="SAM" id="MobiDB-lite"/>
    </source>
</evidence>
<dbReference type="InterPro" id="IPR044277">
    <property type="entry name" value="GIP1"/>
</dbReference>
<dbReference type="Gramene" id="ERN19206">
    <property type="protein sequence ID" value="ERN19206"/>
    <property type="gene ID" value="AMTR_s00061p00187940"/>
</dbReference>
<proteinExistence type="predicted"/>
<reference evidence="4" key="1">
    <citation type="journal article" date="2013" name="Science">
        <title>The Amborella genome and the evolution of flowering plants.</title>
        <authorList>
            <consortium name="Amborella Genome Project"/>
        </authorList>
    </citation>
    <scope>NUCLEOTIDE SEQUENCE [LARGE SCALE GENOMIC DNA]</scope>
</reference>
<feature type="region of interest" description="Disordered" evidence="1">
    <location>
        <begin position="66"/>
        <end position="207"/>
    </location>
</feature>
<gene>
    <name evidence="3" type="ORF">AMTR_s00061p00187940</name>
</gene>
<feature type="compositionally biased region" description="Gly residues" evidence="1">
    <location>
        <begin position="89"/>
        <end position="99"/>
    </location>
</feature>
<dbReference type="STRING" id="13333.U5D0R9"/>
<dbReference type="AlphaFoldDB" id="U5D0R9"/>
<dbReference type="eggNOG" id="ENOG502QQJY">
    <property type="taxonomic scope" value="Eukaryota"/>
</dbReference>
<dbReference type="OMA" id="TQMNWPS"/>
<evidence type="ECO:0000259" key="2">
    <source>
        <dbReference type="Pfam" id="PF06972"/>
    </source>
</evidence>
<dbReference type="Pfam" id="PF06972">
    <property type="entry name" value="GIP1_N"/>
    <property type="match status" value="1"/>
</dbReference>
<evidence type="ECO:0000313" key="3">
    <source>
        <dbReference type="EMBL" id="ERN19206.1"/>
    </source>
</evidence>
<dbReference type="PANTHER" id="PTHR46775">
    <property type="entry name" value="FLOCCULATION PROTEIN (DUF1296)"/>
    <property type="match status" value="1"/>
</dbReference>
<name>U5D0R9_AMBTC</name>